<protein>
    <submittedName>
        <fullName evidence="4">ADP-ribosylglycohydrolase family protein</fullName>
    </submittedName>
</protein>
<feature type="binding site" evidence="3">
    <location>
        <position position="54"/>
    </location>
    <ligand>
        <name>Mg(2+)</name>
        <dbReference type="ChEBI" id="CHEBI:18420"/>
        <label>1</label>
    </ligand>
</feature>
<feature type="binding site" evidence="3">
    <location>
        <position position="265"/>
    </location>
    <ligand>
        <name>Mg(2+)</name>
        <dbReference type="ChEBI" id="CHEBI:18420"/>
        <label>1</label>
    </ligand>
</feature>
<keyword evidence="3" id="KW-0479">Metal-binding</keyword>
<dbReference type="InterPro" id="IPR036705">
    <property type="entry name" value="Ribosyl_crysJ1_sf"/>
</dbReference>
<sequence>MHPNKVLDILMGLCVGDALGVPVEFKSRSVLTANPVTGMQGYGTHNQPAGTWSDDSSLALCLAESLCNGYNLNNIAYTMVRWYTQNHWTAHGKVFDIGGTTYRAIQRLKNDESPLYSGDFEEDSNGNGSLMRILPLAFYLINKPIEERYQTVKEVSSVTHAHFRSIICCFIYIEYAILLLKGLDKKEAYKQMQESVNSFIKISYSERKRFDRILLHNIESYFPAEISGSGYVIHTLEASLWCFLTTDSYTDAVLKAVNLGEDTDTTGCVTGGLAGLYYGLEAIPKEWTEVIARKDDILTLANKLDQKYSAQAE</sequence>
<dbReference type="PANTHER" id="PTHR16222">
    <property type="entry name" value="ADP-RIBOSYLGLYCOHYDROLASE"/>
    <property type="match status" value="1"/>
</dbReference>
<comment type="similarity">
    <text evidence="1">Belongs to the ADP-ribosylglycohydrolase family.</text>
</comment>
<evidence type="ECO:0000313" key="5">
    <source>
        <dbReference type="Proteomes" id="UP000480178"/>
    </source>
</evidence>
<name>A0A6C0GH05_9BACT</name>
<reference evidence="4 5" key="1">
    <citation type="submission" date="2020-01" db="EMBL/GenBank/DDBJ databases">
        <authorList>
            <person name="Kim M.K."/>
        </authorList>
    </citation>
    <scope>NUCLEOTIDE SEQUENCE [LARGE SCALE GENOMIC DNA]</scope>
    <source>
        <strain evidence="4 5">172606-1</strain>
    </source>
</reference>
<dbReference type="EMBL" id="CP048222">
    <property type="protein sequence ID" value="QHT67043.1"/>
    <property type="molecule type" value="Genomic_DNA"/>
</dbReference>
<organism evidence="4 5">
    <name type="scientific">Rhodocytophaga rosea</name>
    <dbReference type="NCBI Taxonomy" id="2704465"/>
    <lineage>
        <taxon>Bacteria</taxon>
        <taxon>Pseudomonadati</taxon>
        <taxon>Bacteroidota</taxon>
        <taxon>Cytophagia</taxon>
        <taxon>Cytophagales</taxon>
        <taxon>Rhodocytophagaceae</taxon>
        <taxon>Rhodocytophaga</taxon>
    </lineage>
</organism>
<dbReference type="GO" id="GO:0016787">
    <property type="term" value="F:hydrolase activity"/>
    <property type="evidence" value="ECO:0007669"/>
    <property type="project" value="UniProtKB-KW"/>
</dbReference>
<dbReference type="SUPFAM" id="SSF101478">
    <property type="entry name" value="ADP-ribosylglycohydrolase"/>
    <property type="match status" value="1"/>
</dbReference>
<keyword evidence="5" id="KW-1185">Reference proteome</keyword>
<feature type="binding site" evidence="3">
    <location>
        <position position="55"/>
    </location>
    <ligand>
        <name>Mg(2+)</name>
        <dbReference type="ChEBI" id="CHEBI:18420"/>
        <label>1</label>
    </ligand>
</feature>
<feature type="binding site" evidence="3">
    <location>
        <position position="53"/>
    </location>
    <ligand>
        <name>Mg(2+)</name>
        <dbReference type="ChEBI" id="CHEBI:18420"/>
        <label>1</label>
    </ligand>
</feature>
<evidence type="ECO:0000313" key="4">
    <source>
        <dbReference type="EMBL" id="QHT67043.1"/>
    </source>
</evidence>
<dbReference type="Pfam" id="PF03747">
    <property type="entry name" value="ADP_ribosyl_GH"/>
    <property type="match status" value="1"/>
</dbReference>
<proteinExistence type="inferred from homology"/>
<dbReference type="Proteomes" id="UP000480178">
    <property type="component" value="Chromosome"/>
</dbReference>
<gene>
    <name evidence="4" type="ORF">GXP67_10490</name>
</gene>
<dbReference type="PANTHER" id="PTHR16222:SF24">
    <property type="entry name" value="ADP-RIBOSYLHYDROLASE ARH3"/>
    <property type="match status" value="1"/>
</dbReference>
<dbReference type="RefSeq" id="WP_162443087.1">
    <property type="nucleotide sequence ID" value="NZ_CP048222.1"/>
</dbReference>
<feature type="binding site" evidence="3">
    <location>
        <position position="262"/>
    </location>
    <ligand>
        <name>Mg(2+)</name>
        <dbReference type="ChEBI" id="CHEBI:18420"/>
        <label>1</label>
    </ligand>
</feature>
<evidence type="ECO:0000256" key="3">
    <source>
        <dbReference type="PIRSR" id="PIRSR605502-1"/>
    </source>
</evidence>
<dbReference type="Gene3D" id="1.10.4080.10">
    <property type="entry name" value="ADP-ribosylation/Crystallin J1"/>
    <property type="match status" value="1"/>
</dbReference>
<evidence type="ECO:0000256" key="1">
    <source>
        <dbReference type="ARBA" id="ARBA00010702"/>
    </source>
</evidence>
<dbReference type="GO" id="GO:0046872">
    <property type="term" value="F:metal ion binding"/>
    <property type="evidence" value="ECO:0007669"/>
    <property type="project" value="UniProtKB-KW"/>
</dbReference>
<comment type="cofactor">
    <cofactor evidence="3">
        <name>Mg(2+)</name>
        <dbReference type="ChEBI" id="CHEBI:18420"/>
    </cofactor>
    <text evidence="3">Binds 2 magnesium ions per subunit.</text>
</comment>
<accession>A0A6C0GH05</accession>
<feature type="binding site" evidence="3">
    <location>
        <position position="264"/>
    </location>
    <ligand>
        <name>Mg(2+)</name>
        <dbReference type="ChEBI" id="CHEBI:18420"/>
        <label>1</label>
    </ligand>
</feature>
<dbReference type="InterPro" id="IPR050792">
    <property type="entry name" value="ADP-ribosylglycohydrolase"/>
</dbReference>
<evidence type="ECO:0000256" key="2">
    <source>
        <dbReference type="ARBA" id="ARBA00022801"/>
    </source>
</evidence>
<keyword evidence="2 4" id="KW-0378">Hydrolase</keyword>
<keyword evidence="3" id="KW-0460">Magnesium</keyword>
<dbReference type="KEGG" id="rhoz:GXP67_10490"/>
<dbReference type="AlphaFoldDB" id="A0A6C0GH05"/>
<dbReference type="InterPro" id="IPR005502">
    <property type="entry name" value="Ribosyl_crysJ1"/>
</dbReference>